<dbReference type="Gene3D" id="3.40.50.300">
    <property type="entry name" value="P-loop containing nucleotide triphosphate hydrolases"/>
    <property type="match status" value="1"/>
</dbReference>
<dbReference type="EMBL" id="BNAP01000001">
    <property type="protein sequence ID" value="GHG79887.1"/>
    <property type="molecule type" value="Genomic_DNA"/>
</dbReference>
<organism evidence="2 3">
    <name type="scientific">Pseudodonghicola xiamenensis</name>
    <dbReference type="NCBI Taxonomy" id="337702"/>
    <lineage>
        <taxon>Bacteria</taxon>
        <taxon>Pseudomonadati</taxon>
        <taxon>Pseudomonadota</taxon>
        <taxon>Alphaproteobacteria</taxon>
        <taxon>Rhodobacterales</taxon>
        <taxon>Paracoccaceae</taxon>
        <taxon>Pseudodonghicola</taxon>
    </lineage>
</organism>
<dbReference type="Pfam" id="PF17784">
    <property type="entry name" value="Sulfotransfer_4"/>
    <property type="match status" value="1"/>
</dbReference>
<gene>
    <name evidence="2" type="ORF">GCM10010961_02400</name>
</gene>
<reference evidence="2" key="2">
    <citation type="submission" date="2020-09" db="EMBL/GenBank/DDBJ databases">
        <authorList>
            <person name="Sun Q."/>
            <person name="Zhou Y."/>
        </authorList>
    </citation>
    <scope>NUCLEOTIDE SEQUENCE</scope>
    <source>
        <strain evidence="2">CGMCC 1.7081</strain>
    </source>
</reference>
<evidence type="ECO:0000313" key="2">
    <source>
        <dbReference type="EMBL" id="GHG79887.1"/>
    </source>
</evidence>
<dbReference type="SUPFAM" id="SSF52540">
    <property type="entry name" value="P-loop containing nucleoside triphosphate hydrolases"/>
    <property type="match status" value="1"/>
</dbReference>
<sequence>MDERLRIINLGLPKSGTTTLGVALSQAGLKVADWRIRAGQTEDREILFGFVGDHLYRGYYETGDPLALLSEFDAVTEMSIASHGFSLWPQTDWGLIEAIRRHHPNTKFLLSHREPEALVKSMLGWSNLGTLRLPEQSVPGLPAGYGVTPAQLVRWVEGHYSFCRRVFRGDADFLEYDLTDPEASGKISAFLGIELPWWGRANAKDRGEEKDMPSPAVQRSGAAPRRRVSLHVGAHYCGATGLQACLRTNRAALAEKGCAVALPDTGGEGLRLKLPELRHPAEEVDQITSRARREINRFAGKADRLILSDVGIPGRTVHFYGGRFYPATEVRTAALARAFGQDLDHLLYVISPYDVFFSRFHRQRAGRRAVPEIAEFTAGLDGMDRGWPELLEILQTAFRPKRFTVIEAGAETGSDLAVRLLGGQALPVAAQVDPAGEATGGVSITDRALVAIQQGFAADPKLSREEIDRLIASHAEDHSDLGFARLPEAAAHRWRDRYMADLDRIATMPDIALVRC</sequence>
<evidence type="ECO:0008006" key="4">
    <source>
        <dbReference type="Google" id="ProtNLM"/>
    </source>
</evidence>
<dbReference type="InterPro" id="IPR027417">
    <property type="entry name" value="P-loop_NTPase"/>
</dbReference>
<dbReference type="RefSeq" id="WP_161629380.1">
    <property type="nucleotide sequence ID" value="NZ_BNAP01000001.1"/>
</dbReference>
<comment type="caution">
    <text evidence="2">The sequence shown here is derived from an EMBL/GenBank/DDBJ whole genome shotgun (WGS) entry which is preliminary data.</text>
</comment>
<name>A0A8J3H4K7_9RHOB</name>
<dbReference type="Proteomes" id="UP000611500">
    <property type="component" value="Unassembled WGS sequence"/>
</dbReference>
<dbReference type="PANTHER" id="PTHR36978:SF4">
    <property type="entry name" value="P-LOOP CONTAINING NUCLEOSIDE TRIPHOSPHATE HYDROLASE PROTEIN"/>
    <property type="match status" value="1"/>
</dbReference>
<proteinExistence type="predicted"/>
<evidence type="ECO:0000313" key="3">
    <source>
        <dbReference type="Proteomes" id="UP000611500"/>
    </source>
</evidence>
<feature type="region of interest" description="Disordered" evidence="1">
    <location>
        <begin position="204"/>
        <end position="224"/>
    </location>
</feature>
<dbReference type="InterPro" id="IPR040632">
    <property type="entry name" value="Sulfotransfer_4"/>
</dbReference>
<protein>
    <recommendedName>
        <fullName evidence="4">Sulfotransferase family protein</fullName>
    </recommendedName>
</protein>
<reference evidence="2" key="1">
    <citation type="journal article" date="2014" name="Int. J. Syst. Evol. Microbiol.">
        <title>Complete genome sequence of Corynebacterium casei LMG S-19264T (=DSM 44701T), isolated from a smear-ripened cheese.</title>
        <authorList>
            <consortium name="US DOE Joint Genome Institute (JGI-PGF)"/>
            <person name="Walter F."/>
            <person name="Albersmeier A."/>
            <person name="Kalinowski J."/>
            <person name="Ruckert C."/>
        </authorList>
    </citation>
    <scope>NUCLEOTIDE SEQUENCE</scope>
    <source>
        <strain evidence="2">CGMCC 1.7081</strain>
    </source>
</reference>
<accession>A0A8J3H4K7</accession>
<dbReference type="AlphaFoldDB" id="A0A8J3H4K7"/>
<dbReference type="PANTHER" id="PTHR36978">
    <property type="entry name" value="P-LOOP CONTAINING NUCLEOTIDE TRIPHOSPHATE HYDROLASE"/>
    <property type="match status" value="1"/>
</dbReference>
<keyword evidence="3" id="KW-1185">Reference proteome</keyword>
<evidence type="ECO:0000256" key="1">
    <source>
        <dbReference type="SAM" id="MobiDB-lite"/>
    </source>
</evidence>